<proteinExistence type="predicted"/>
<organism evidence="2">
    <name type="scientific">Borely moumouvirus</name>
    <dbReference type="NCBI Taxonomy" id="2712067"/>
    <lineage>
        <taxon>Viruses</taxon>
        <taxon>Varidnaviria</taxon>
        <taxon>Bamfordvirae</taxon>
        <taxon>Nucleocytoviricota</taxon>
        <taxon>Megaviricetes</taxon>
        <taxon>Imitervirales</taxon>
        <taxon>Mimiviridae</taxon>
        <taxon>Megamimivirinae</taxon>
        <taxon>Moumouvirus</taxon>
    </lineage>
</organism>
<accession>A0A6G6ADV6</accession>
<evidence type="ECO:0000256" key="1">
    <source>
        <dbReference type="SAM" id="MobiDB-lite"/>
    </source>
</evidence>
<feature type="compositionally biased region" description="Basic and acidic residues" evidence="1">
    <location>
        <begin position="7"/>
        <end position="16"/>
    </location>
</feature>
<protein>
    <submittedName>
        <fullName evidence="2">Uncharacterized protein</fullName>
    </submittedName>
</protein>
<sequence>MPTLEEQEIHYDHIDSDDNGTYYDRNPVYIDSDDDNLSYDQYFGVENEETRRNQFLTRTQTIFSGKNKPRSLSMSQ</sequence>
<evidence type="ECO:0000313" key="2">
    <source>
        <dbReference type="EMBL" id="QID06576.1"/>
    </source>
</evidence>
<name>A0A6G6ADV6_9VIRU</name>
<reference evidence="2" key="1">
    <citation type="submission" date="2019-07" db="EMBL/GenBank/DDBJ databases">
        <title>The discovery of a new lineage B mimivirus raises questions about particles surface fibrils.</title>
        <authorList>
            <person name="Silva L.K.S."/>
            <person name="Rodrigues R.A.L."/>
            <person name="Andrade A.C.S.P."/>
            <person name="Hikida H."/>
            <person name="Andreani J."/>
            <person name="Levasseur A."/>
            <person name="La Scola B."/>
            <person name="Abrahao J.S."/>
        </authorList>
    </citation>
    <scope>NUCLEOTIDE SEQUENCE</scope>
    <source>
        <strain evidence="2">B60</strain>
    </source>
</reference>
<dbReference type="EMBL" id="MN175499">
    <property type="protein sequence ID" value="QID06576.1"/>
    <property type="molecule type" value="Genomic_DNA"/>
</dbReference>
<feature type="region of interest" description="Disordered" evidence="1">
    <location>
        <begin position="1"/>
        <end position="31"/>
    </location>
</feature>